<feature type="domain" description="N-acetyltransferase" evidence="1">
    <location>
        <begin position="18"/>
        <end position="151"/>
    </location>
</feature>
<reference evidence="2 3" key="1">
    <citation type="submission" date="2019-05" db="EMBL/GenBank/DDBJ databases">
        <title>Psychrobacillus vulpis sp. nov., a new species isolated from feces of a red fox that inhabits in The Tablas de Daimiel Natural Park, Albacete, Spain.</title>
        <authorList>
            <person name="Rodriguez M."/>
            <person name="Reina J.C."/>
            <person name="Bejar V."/>
            <person name="Llamas I."/>
        </authorList>
    </citation>
    <scope>NUCLEOTIDE SEQUENCE [LARGE SCALE GENOMIC DNA]</scope>
    <source>
        <strain evidence="2 3">NEAU-3TGS17</strain>
    </source>
</reference>
<accession>A0A544SWI4</accession>
<comment type="caution">
    <text evidence="2">The sequence shown here is derived from an EMBL/GenBank/DDBJ whole genome shotgun (WGS) entry which is preliminary data.</text>
</comment>
<dbReference type="InterPro" id="IPR016181">
    <property type="entry name" value="Acyl_CoA_acyltransferase"/>
</dbReference>
<dbReference type="OrthoDB" id="65897at2"/>
<sequence>MVKLVLMNSEEYQKYITSAIKSYAIEKVLSGNWNQEESIRKAEEEYTRLLPIGEKTESNYLYTILNDDKAIGVLWLARKSEKEGFIYDISILEQYQGFGYAKETMTQIEIVGKELGMNKIGLHVFGHNKVARGLYEKLGYQTTNVLMEKEI</sequence>
<evidence type="ECO:0000313" key="2">
    <source>
        <dbReference type="EMBL" id="TQR09574.1"/>
    </source>
</evidence>
<dbReference type="PANTHER" id="PTHR43259:SF1">
    <property type="entry name" value="N-ACETYLTRANSFERASE DOMAIN-CONTAINING PROTEIN"/>
    <property type="match status" value="1"/>
</dbReference>
<dbReference type="PROSITE" id="PS51186">
    <property type="entry name" value="GNAT"/>
    <property type="match status" value="1"/>
</dbReference>
<dbReference type="SUPFAM" id="SSF55729">
    <property type="entry name" value="Acyl-CoA N-acyltransferases (Nat)"/>
    <property type="match status" value="1"/>
</dbReference>
<dbReference type="PANTHER" id="PTHR43259">
    <property type="entry name" value="SPT10P"/>
    <property type="match status" value="1"/>
</dbReference>
<dbReference type="Gene3D" id="3.40.630.30">
    <property type="match status" value="1"/>
</dbReference>
<protein>
    <submittedName>
        <fullName evidence="2">GNAT family N-acetyltransferase</fullName>
    </submittedName>
</protein>
<organism evidence="2 3">
    <name type="scientific">Psychrobacillus lasiicapitis</name>
    <dbReference type="NCBI Taxonomy" id="1636719"/>
    <lineage>
        <taxon>Bacteria</taxon>
        <taxon>Bacillati</taxon>
        <taxon>Bacillota</taxon>
        <taxon>Bacilli</taxon>
        <taxon>Bacillales</taxon>
        <taxon>Bacillaceae</taxon>
        <taxon>Psychrobacillus</taxon>
    </lineage>
</organism>
<dbReference type="AlphaFoldDB" id="A0A544SWI4"/>
<dbReference type="CDD" id="cd04301">
    <property type="entry name" value="NAT_SF"/>
    <property type="match status" value="1"/>
</dbReference>
<dbReference type="Proteomes" id="UP000317316">
    <property type="component" value="Unassembled WGS sequence"/>
</dbReference>
<dbReference type="Pfam" id="PF00583">
    <property type="entry name" value="Acetyltransf_1"/>
    <property type="match status" value="1"/>
</dbReference>
<evidence type="ECO:0000259" key="1">
    <source>
        <dbReference type="PROSITE" id="PS51186"/>
    </source>
</evidence>
<evidence type="ECO:0000313" key="3">
    <source>
        <dbReference type="Proteomes" id="UP000317316"/>
    </source>
</evidence>
<gene>
    <name evidence="2" type="ORF">FG382_19530</name>
</gene>
<proteinExistence type="predicted"/>
<dbReference type="EMBL" id="VDGH01000013">
    <property type="protein sequence ID" value="TQR09574.1"/>
    <property type="molecule type" value="Genomic_DNA"/>
</dbReference>
<dbReference type="InterPro" id="IPR000182">
    <property type="entry name" value="GNAT_dom"/>
</dbReference>
<dbReference type="InterPro" id="IPR052829">
    <property type="entry name" value="N-acetyltransferase_domain"/>
</dbReference>
<dbReference type="GO" id="GO:0016747">
    <property type="term" value="F:acyltransferase activity, transferring groups other than amino-acyl groups"/>
    <property type="evidence" value="ECO:0007669"/>
    <property type="project" value="InterPro"/>
</dbReference>
<keyword evidence="3" id="KW-1185">Reference proteome</keyword>
<name>A0A544SWI4_9BACI</name>
<dbReference type="RefSeq" id="WP_142540549.1">
    <property type="nucleotide sequence ID" value="NZ_BMIE01000002.1"/>
</dbReference>
<keyword evidence="2" id="KW-0808">Transferase</keyword>